<name>U4U9B3_DENPD</name>
<evidence type="ECO:0000313" key="2">
    <source>
        <dbReference type="EMBL" id="ERL88908.1"/>
    </source>
</evidence>
<accession>U4U9B3</accession>
<dbReference type="Proteomes" id="UP000030742">
    <property type="component" value="Unassembled WGS sequence"/>
</dbReference>
<organism evidence="2 3">
    <name type="scientific">Dendroctonus ponderosae</name>
    <name type="common">Mountain pine beetle</name>
    <dbReference type="NCBI Taxonomy" id="77166"/>
    <lineage>
        <taxon>Eukaryota</taxon>
        <taxon>Metazoa</taxon>
        <taxon>Ecdysozoa</taxon>
        <taxon>Arthropoda</taxon>
        <taxon>Hexapoda</taxon>
        <taxon>Insecta</taxon>
        <taxon>Pterygota</taxon>
        <taxon>Neoptera</taxon>
        <taxon>Endopterygota</taxon>
        <taxon>Coleoptera</taxon>
        <taxon>Polyphaga</taxon>
        <taxon>Cucujiformia</taxon>
        <taxon>Curculionidae</taxon>
        <taxon>Scolytinae</taxon>
        <taxon>Dendroctonus</taxon>
    </lineage>
</organism>
<sequence length="108" mass="11829">MAMNEKIGASPQSKPSSLISRRAMGSDLESCVFTHISTTDLSRMSLAYALYFVESYVCFVQIVGQRQYGALGIGSHNFRLGRNFFKFPSNAANSATRSGADHLQDNQA</sequence>
<feature type="compositionally biased region" description="Polar residues" evidence="1">
    <location>
        <begin position="10"/>
        <end position="19"/>
    </location>
</feature>
<dbReference type="AlphaFoldDB" id="U4U9B3"/>
<gene>
    <name evidence="2" type="ORF">D910_06286</name>
</gene>
<protein>
    <submittedName>
        <fullName evidence="2">Uncharacterized protein</fullName>
    </submittedName>
</protein>
<proteinExistence type="predicted"/>
<evidence type="ECO:0000313" key="3">
    <source>
        <dbReference type="Proteomes" id="UP000030742"/>
    </source>
</evidence>
<evidence type="ECO:0000256" key="1">
    <source>
        <dbReference type="SAM" id="MobiDB-lite"/>
    </source>
</evidence>
<feature type="region of interest" description="Disordered" evidence="1">
    <location>
        <begin position="1"/>
        <end position="20"/>
    </location>
</feature>
<reference evidence="2 3" key="1">
    <citation type="journal article" date="2013" name="Genome Biol.">
        <title>Draft genome of the mountain pine beetle, Dendroctonus ponderosae Hopkins, a major forest pest.</title>
        <authorList>
            <person name="Keeling C.I."/>
            <person name="Yuen M.M."/>
            <person name="Liao N.Y."/>
            <person name="Docking T.R."/>
            <person name="Chan S.K."/>
            <person name="Taylor G.A."/>
            <person name="Palmquist D.L."/>
            <person name="Jackman S.D."/>
            <person name="Nguyen A."/>
            <person name="Li M."/>
            <person name="Henderson H."/>
            <person name="Janes J.K."/>
            <person name="Zhao Y."/>
            <person name="Pandoh P."/>
            <person name="Moore R."/>
            <person name="Sperling F.A."/>
            <person name="Huber D.P."/>
            <person name="Birol I."/>
            <person name="Jones S.J."/>
            <person name="Bohlmann J."/>
        </authorList>
    </citation>
    <scope>NUCLEOTIDE SEQUENCE</scope>
</reference>
<dbReference type="EMBL" id="KB632112">
    <property type="protein sequence ID" value="ERL88908.1"/>
    <property type="molecule type" value="Genomic_DNA"/>
</dbReference>